<evidence type="ECO:0000256" key="5">
    <source>
        <dbReference type="ARBA" id="ARBA00023239"/>
    </source>
</evidence>
<evidence type="ECO:0000256" key="1">
    <source>
        <dbReference type="ARBA" id="ARBA00001353"/>
    </source>
</evidence>
<dbReference type="CDD" id="cd00534">
    <property type="entry name" value="DHNA_DHNTPE"/>
    <property type="match status" value="1"/>
</dbReference>
<feature type="domain" description="Dihydroneopterin aldolase/epimerase" evidence="7">
    <location>
        <begin position="6"/>
        <end position="118"/>
    </location>
</feature>
<dbReference type="InterPro" id="IPR043133">
    <property type="entry name" value="GTP-CH-I_C/QueF"/>
</dbReference>
<dbReference type="GO" id="GO:0046654">
    <property type="term" value="P:tetrahydrofolate biosynthetic process"/>
    <property type="evidence" value="ECO:0007669"/>
    <property type="project" value="UniProtKB-UniRule"/>
</dbReference>
<dbReference type="PANTHER" id="PTHR42844:SF1">
    <property type="entry name" value="DIHYDRONEOPTERIN ALDOLASE 1-RELATED"/>
    <property type="match status" value="1"/>
</dbReference>
<dbReference type="NCBIfam" id="TIGR00526">
    <property type="entry name" value="folB_dom"/>
    <property type="match status" value="1"/>
</dbReference>
<comment type="function">
    <text evidence="6">Catalyzes the conversion of 7,8-dihydroneopterin to 6-hydroxymethyl-7,8-dihydropterin.</text>
</comment>
<evidence type="ECO:0000313" key="8">
    <source>
        <dbReference type="EMBL" id="MBA2133168.1"/>
    </source>
</evidence>
<dbReference type="NCBIfam" id="TIGR00525">
    <property type="entry name" value="folB"/>
    <property type="match status" value="1"/>
</dbReference>
<sequence>MAADKLVLQNMVFYGYHGVFAAEKELGQRFEVDVELYLDLHQAGLNDDLEATVNYAEVYTFIKKLVEERAFNLVEGLAEEIAATLLAAYNLQEIVVRVRKPQPPVGGLMDYFAVEIRRRAPKVNQL</sequence>
<comment type="catalytic activity">
    <reaction evidence="1 6">
        <text>7,8-dihydroneopterin = 6-hydroxymethyl-7,8-dihydropterin + glycolaldehyde</text>
        <dbReference type="Rhea" id="RHEA:10540"/>
        <dbReference type="ChEBI" id="CHEBI:17001"/>
        <dbReference type="ChEBI" id="CHEBI:17071"/>
        <dbReference type="ChEBI" id="CHEBI:44841"/>
        <dbReference type="EC" id="4.1.2.25"/>
    </reaction>
</comment>
<evidence type="ECO:0000256" key="6">
    <source>
        <dbReference type="RuleBase" id="RU362079"/>
    </source>
</evidence>
<dbReference type="GO" id="GO:0004150">
    <property type="term" value="F:dihydroneopterin aldolase activity"/>
    <property type="evidence" value="ECO:0007669"/>
    <property type="project" value="UniProtKB-UniRule"/>
</dbReference>
<dbReference type="SMART" id="SM00905">
    <property type="entry name" value="FolB"/>
    <property type="match status" value="1"/>
</dbReference>
<dbReference type="AlphaFoldDB" id="A0A8J6I0S8"/>
<keyword evidence="5 6" id="KW-0456">Lyase</keyword>
<accession>A0A8J6I0S8</accession>
<organism evidence="8 9">
    <name type="scientific">Capillibacterium thermochitinicola</name>
    <dbReference type="NCBI Taxonomy" id="2699427"/>
    <lineage>
        <taxon>Bacteria</taxon>
        <taxon>Bacillati</taxon>
        <taxon>Bacillota</taxon>
        <taxon>Capillibacterium</taxon>
    </lineage>
</organism>
<dbReference type="GO" id="GO:0005737">
    <property type="term" value="C:cytoplasm"/>
    <property type="evidence" value="ECO:0007669"/>
    <property type="project" value="TreeGrafter"/>
</dbReference>
<comment type="pathway">
    <text evidence="2 6">Cofactor biosynthesis; tetrahydrofolate biosynthesis; 2-amino-4-hydroxy-6-hydroxymethyl-7,8-dihydropteridine diphosphate from 7,8-dihydroneopterin triphosphate: step 3/4.</text>
</comment>
<dbReference type="GO" id="GO:0046656">
    <property type="term" value="P:folic acid biosynthetic process"/>
    <property type="evidence" value="ECO:0007669"/>
    <property type="project" value="UniProtKB-UniRule"/>
</dbReference>
<reference evidence="8" key="1">
    <citation type="submission" date="2020-06" db="EMBL/GenBank/DDBJ databases">
        <title>Novel chitinolytic bacterium.</title>
        <authorList>
            <person name="Ungkulpasvich U."/>
            <person name="Kosugi A."/>
            <person name="Uke A."/>
        </authorList>
    </citation>
    <scope>NUCLEOTIDE SEQUENCE</scope>
    <source>
        <strain evidence="8">UUS1-1</strain>
    </source>
</reference>
<comment type="caution">
    <text evidence="8">The sequence shown here is derived from an EMBL/GenBank/DDBJ whole genome shotgun (WGS) entry which is preliminary data.</text>
</comment>
<proteinExistence type="inferred from homology"/>
<dbReference type="Gene3D" id="3.30.1130.10">
    <property type="match status" value="1"/>
</dbReference>
<dbReference type="InterPro" id="IPR006157">
    <property type="entry name" value="FolB_dom"/>
</dbReference>
<evidence type="ECO:0000256" key="4">
    <source>
        <dbReference type="ARBA" id="ARBA00022909"/>
    </source>
</evidence>
<dbReference type="Proteomes" id="UP000657177">
    <property type="component" value="Unassembled WGS sequence"/>
</dbReference>
<dbReference type="FunFam" id="3.30.1130.10:FF:000003">
    <property type="entry name" value="7,8-dihydroneopterin aldolase"/>
    <property type="match status" value="1"/>
</dbReference>
<keyword evidence="9" id="KW-1185">Reference proteome</keyword>
<dbReference type="EMBL" id="JAAKDE010000012">
    <property type="protein sequence ID" value="MBA2133168.1"/>
    <property type="molecule type" value="Genomic_DNA"/>
</dbReference>
<gene>
    <name evidence="8" type="primary">folB</name>
    <name evidence="8" type="ORF">G5B42_06385</name>
</gene>
<dbReference type="RefSeq" id="WP_181339620.1">
    <property type="nucleotide sequence ID" value="NZ_JAAKDE010000012.1"/>
</dbReference>
<comment type="similarity">
    <text evidence="3 6">Belongs to the DHNA family.</text>
</comment>
<dbReference type="Pfam" id="PF02152">
    <property type="entry name" value="FolB"/>
    <property type="match status" value="1"/>
</dbReference>
<evidence type="ECO:0000259" key="7">
    <source>
        <dbReference type="SMART" id="SM00905"/>
    </source>
</evidence>
<keyword evidence="4 6" id="KW-0289">Folate biosynthesis</keyword>
<dbReference type="UniPathway" id="UPA00077">
    <property type="reaction ID" value="UER00154"/>
</dbReference>
<evidence type="ECO:0000313" key="9">
    <source>
        <dbReference type="Proteomes" id="UP000657177"/>
    </source>
</evidence>
<dbReference type="EC" id="4.1.2.25" evidence="6"/>
<dbReference type="InterPro" id="IPR006156">
    <property type="entry name" value="Dihydroneopterin_aldolase"/>
</dbReference>
<dbReference type="PANTHER" id="PTHR42844">
    <property type="entry name" value="DIHYDRONEOPTERIN ALDOLASE 1-RELATED"/>
    <property type="match status" value="1"/>
</dbReference>
<name>A0A8J6I0S8_9FIRM</name>
<evidence type="ECO:0000256" key="2">
    <source>
        <dbReference type="ARBA" id="ARBA00005013"/>
    </source>
</evidence>
<evidence type="ECO:0000256" key="3">
    <source>
        <dbReference type="ARBA" id="ARBA00005708"/>
    </source>
</evidence>
<protein>
    <recommendedName>
        <fullName evidence="6">7,8-dihydroneopterin aldolase</fullName>
        <ecNumber evidence="6">4.1.2.25</ecNumber>
    </recommendedName>
</protein>
<dbReference type="SUPFAM" id="SSF55620">
    <property type="entry name" value="Tetrahydrobiopterin biosynthesis enzymes-like"/>
    <property type="match status" value="1"/>
</dbReference>